<dbReference type="InterPro" id="IPR008792">
    <property type="entry name" value="PQQD"/>
</dbReference>
<dbReference type="Proteomes" id="UP000694501">
    <property type="component" value="Unassembled WGS sequence"/>
</dbReference>
<comment type="caution">
    <text evidence="1">The sequence shown here is derived from an EMBL/GenBank/DDBJ whole genome shotgun (WGS) entry which is preliminary data.</text>
</comment>
<dbReference type="Pfam" id="PF05402">
    <property type="entry name" value="PqqD"/>
    <property type="match status" value="1"/>
</dbReference>
<protein>
    <submittedName>
        <fullName evidence="1">Lasso peptide biosynthesis PqqD family chaperone</fullName>
    </submittedName>
</protein>
<dbReference type="InterPro" id="IPR041881">
    <property type="entry name" value="PqqD_sf"/>
</dbReference>
<evidence type="ECO:0000313" key="1">
    <source>
        <dbReference type="EMBL" id="MBU7600428.1"/>
    </source>
</evidence>
<sequence length="87" mass="9586">MPALRDWLAITETDYGSVLLDMNSGSYWNLNHTGAIVVDTLRRGGSAADAVTAVRRHYDIGPDEAERDVADLLDQLRQAGILDEKTK</sequence>
<dbReference type="EMBL" id="JAELVF020000004">
    <property type="protein sequence ID" value="MBU7600428.1"/>
    <property type="molecule type" value="Genomic_DNA"/>
</dbReference>
<proteinExistence type="predicted"/>
<name>A0A949JHW2_9ACTN</name>
<dbReference type="NCBIfam" id="NF033530">
    <property type="entry name" value="lasso_PqqD_Strm"/>
    <property type="match status" value="1"/>
</dbReference>
<dbReference type="Gene3D" id="1.10.10.1150">
    <property type="entry name" value="Coenzyme PQQ synthesis protein D (PqqD)"/>
    <property type="match status" value="1"/>
</dbReference>
<accession>A0A949JHW2</accession>
<gene>
    <name evidence="1" type="ORF">JGS22_023045</name>
</gene>
<keyword evidence="2" id="KW-1185">Reference proteome</keyword>
<evidence type="ECO:0000313" key="2">
    <source>
        <dbReference type="Proteomes" id="UP000694501"/>
    </source>
</evidence>
<dbReference type="RefSeq" id="WP_211040787.1">
    <property type="nucleotide sequence ID" value="NZ_JAELVF020000004.1"/>
</dbReference>
<dbReference type="AlphaFoldDB" id="A0A949JHW2"/>
<reference evidence="1" key="1">
    <citation type="submission" date="2021-06" db="EMBL/GenBank/DDBJ databases">
        <title>Sequencing of actinobacteria type strains.</title>
        <authorList>
            <person name="Nguyen G.-S."/>
            <person name="Wentzel A."/>
        </authorList>
    </citation>
    <scope>NUCLEOTIDE SEQUENCE</scope>
    <source>
        <strain evidence="1">P38-E01</strain>
    </source>
</reference>
<organism evidence="1 2">
    <name type="scientific">Streptomyces tardus</name>
    <dbReference type="NCBI Taxonomy" id="2780544"/>
    <lineage>
        <taxon>Bacteria</taxon>
        <taxon>Bacillati</taxon>
        <taxon>Actinomycetota</taxon>
        <taxon>Actinomycetes</taxon>
        <taxon>Kitasatosporales</taxon>
        <taxon>Streptomycetaceae</taxon>
        <taxon>Streptomyces</taxon>
    </lineage>
</organism>